<evidence type="ECO:0000256" key="1">
    <source>
        <dbReference type="SAM" id="Phobius"/>
    </source>
</evidence>
<dbReference type="Proteomes" id="UP000015101">
    <property type="component" value="Unassembled WGS sequence"/>
</dbReference>
<feature type="transmembrane region" description="Helical" evidence="1">
    <location>
        <begin position="53"/>
        <end position="73"/>
    </location>
</feature>
<protein>
    <submittedName>
        <fullName evidence="2 3">Uncharacterized protein</fullName>
    </submittedName>
</protein>
<dbReference type="OrthoDB" id="5846619at2759"/>
<keyword evidence="1" id="KW-0472">Membrane</keyword>
<keyword evidence="4" id="KW-1185">Reference proteome</keyword>
<organism evidence="3 4">
    <name type="scientific">Helobdella robusta</name>
    <name type="common">Californian leech</name>
    <dbReference type="NCBI Taxonomy" id="6412"/>
    <lineage>
        <taxon>Eukaryota</taxon>
        <taxon>Metazoa</taxon>
        <taxon>Spiralia</taxon>
        <taxon>Lophotrochozoa</taxon>
        <taxon>Annelida</taxon>
        <taxon>Clitellata</taxon>
        <taxon>Hirudinea</taxon>
        <taxon>Rhynchobdellida</taxon>
        <taxon>Glossiphoniidae</taxon>
        <taxon>Helobdella</taxon>
    </lineage>
</organism>
<dbReference type="EMBL" id="KB096222">
    <property type="protein sequence ID" value="ESO07095.1"/>
    <property type="molecule type" value="Genomic_DNA"/>
</dbReference>
<reference evidence="2 4" key="2">
    <citation type="journal article" date="2013" name="Nature">
        <title>Insights into bilaterian evolution from three spiralian genomes.</title>
        <authorList>
            <person name="Simakov O."/>
            <person name="Marletaz F."/>
            <person name="Cho S.J."/>
            <person name="Edsinger-Gonzales E."/>
            <person name="Havlak P."/>
            <person name="Hellsten U."/>
            <person name="Kuo D.H."/>
            <person name="Larsson T."/>
            <person name="Lv J."/>
            <person name="Arendt D."/>
            <person name="Savage R."/>
            <person name="Osoegawa K."/>
            <person name="de Jong P."/>
            <person name="Grimwood J."/>
            <person name="Chapman J.A."/>
            <person name="Shapiro H."/>
            <person name="Aerts A."/>
            <person name="Otillar R.P."/>
            <person name="Terry A.Y."/>
            <person name="Boore J.L."/>
            <person name="Grigoriev I.V."/>
            <person name="Lindberg D.R."/>
            <person name="Seaver E.C."/>
            <person name="Weisblat D.A."/>
            <person name="Putnam N.H."/>
            <person name="Rokhsar D.S."/>
        </authorList>
    </citation>
    <scope>NUCLEOTIDE SEQUENCE</scope>
</reference>
<dbReference type="KEGG" id="hro:HELRODRAFT_170394"/>
<reference evidence="4" key="1">
    <citation type="submission" date="2012-12" db="EMBL/GenBank/DDBJ databases">
        <authorList>
            <person name="Hellsten U."/>
            <person name="Grimwood J."/>
            <person name="Chapman J.A."/>
            <person name="Shapiro H."/>
            <person name="Aerts A."/>
            <person name="Otillar R.P."/>
            <person name="Terry A.Y."/>
            <person name="Boore J.L."/>
            <person name="Simakov O."/>
            <person name="Marletaz F."/>
            <person name="Cho S.-J."/>
            <person name="Edsinger-Gonzales E."/>
            <person name="Havlak P."/>
            <person name="Kuo D.-H."/>
            <person name="Larsson T."/>
            <person name="Lv J."/>
            <person name="Arendt D."/>
            <person name="Savage R."/>
            <person name="Osoegawa K."/>
            <person name="de Jong P."/>
            <person name="Lindberg D.R."/>
            <person name="Seaver E.C."/>
            <person name="Weisblat D.A."/>
            <person name="Putnam N.H."/>
            <person name="Grigoriev I.V."/>
            <person name="Rokhsar D.S."/>
        </authorList>
    </citation>
    <scope>NUCLEOTIDE SEQUENCE</scope>
</reference>
<dbReference type="AlphaFoldDB" id="T1F301"/>
<keyword evidence="1" id="KW-1133">Transmembrane helix</keyword>
<dbReference type="CTD" id="20203200"/>
<accession>T1F301</accession>
<evidence type="ECO:0000313" key="4">
    <source>
        <dbReference type="Proteomes" id="UP000015101"/>
    </source>
</evidence>
<keyword evidence="1" id="KW-0812">Transmembrane</keyword>
<dbReference type="Pfam" id="PF17818">
    <property type="entry name" value="KCT2"/>
    <property type="match status" value="1"/>
</dbReference>
<dbReference type="RefSeq" id="XP_009014473.1">
    <property type="nucleotide sequence ID" value="XM_009016225.1"/>
</dbReference>
<dbReference type="EnsemblMetazoa" id="HelroT170394">
    <property type="protein sequence ID" value="HelroP170394"/>
    <property type="gene ID" value="HelroG170394"/>
</dbReference>
<dbReference type="EMBL" id="AMQM01003541">
    <property type="status" value="NOT_ANNOTATED_CDS"/>
    <property type="molecule type" value="Genomic_DNA"/>
</dbReference>
<reference evidence="3" key="3">
    <citation type="submission" date="2015-06" db="UniProtKB">
        <authorList>
            <consortium name="EnsemblMetazoa"/>
        </authorList>
    </citation>
    <scope>IDENTIFICATION</scope>
</reference>
<dbReference type="InParanoid" id="T1F301"/>
<dbReference type="HOGENOM" id="CLU_1972882_0_0_1"/>
<evidence type="ECO:0000313" key="3">
    <source>
        <dbReference type="EnsemblMetazoa" id="HelroP170394"/>
    </source>
</evidence>
<gene>
    <name evidence="3" type="primary">20203200</name>
    <name evidence="2" type="ORF">HELRODRAFT_170394</name>
</gene>
<evidence type="ECO:0000313" key="2">
    <source>
        <dbReference type="EMBL" id="ESO07095.1"/>
    </source>
</evidence>
<dbReference type="GeneID" id="20203200"/>
<name>T1F301_HELRO</name>
<proteinExistence type="predicted"/>
<sequence length="127" mass="14259">MAKINFSLMKVINIYFAGIQKSDGLNGSCDIRLFDIKFVKVESSSVDGESSSGGFMVTLVIFIVLSVLIYILYHNRKKVIGYIVEGRRKETGRRRKTDVQYQQLSTSADDVLQKSSANAGTSKEYIY</sequence>